<evidence type="ECO:0000256" key="2">
    <source>
        <dbReference type="ARBA" id="ARBA00022801"/>
    </source>
</evidence>
<dbReference type="SUPFAM" id="SSF56300">
    <property type="entry name" value="Metallo-dependent phosphatases"/>
    <property type="match status" value="1"/>
</dbReference>
<dbReference type="EMBL" id="BEHT01000008">
    <property type="protein sequence ID" value="GBC98283.1"/>
    <property type="molecule type" value="Genomic_DNA"/>
</dbReference>
<evidence type="ECO:0000259" key="3">
    <source>
        <dbReference type="Pfam" id="PF00149"/>
    </source>
</evidence>
<dbReference type="Gene3D" id="3.60.21.10">
    <property type="match status" value="1"/>
</dbReference>
<dbReference type="Proteomes" id="UP000236173">
    <property type="component" value="Unassembled WGS sequence"/>
</dbReference>
<keyword evidence="2 4" id="KW-0378">Hydrolase</keyword>
<keyword evidence="1" id="KW-0479">Metal-binding</keyword>
<feature type="domain" description="Calcineurin-like phosphoesterase" evidence="3">
    <location>
        <begin position="53"/>
        <end position="229"/>
    </location>
</feature>
<dbReference type="PANTHER" id="PTHR31302:SF31">
    <property type="entry name" value="PHOSPHODIESTERASE YAEI"/>
    <property type="match status" value="1"/>
</dbReference>
<dbReference type="InterPro" id="IPR004843">
    <property type="entry name" value="Calcineurin-like_PHP"/>
</dbReference>
<dbReference type="GO" id="GO:0008758">
    <property type="term" value="F:UDP-2,3-diacylglucosamine hydrolase activity"/>
    <property type="evidence" value="ECO:0007669"/>
    <property type="project" value="TreeGrafter"/>
</dbReference>
<dbReference type="Pfam" id="PF00149">
    <property type="entry name" value="Metallophos"/>
    <property type="match status" value="1"/>
</dbReference>
<evidence type="ECO:0000313" key="4">
    <source>
        <dbReference type="EMBL" id="GBC98283.1"/>
    </source>
</evidence>
<evidence type="ECO:0000256" key="1">
    <source>
        <dbReference type="ARBA" id="ARBA00022723"/>
    </source>
</evidence>
<dbReference type="AlphaFoldDB" id="A0A2H5XAS0"/>
<protein>
    <submittedName>
        <fullName evidence="4">3',5'-cyclic adenosine monophosphate phosphodiesterase CpdA</fullName>
        <ecNumber evidence="4">3.1.4.53</ecNumber>
    </submittedName>
</protein>
<name>A0A2H5XAS0_9BACT</name>
<reference evidence="5" key="1">
    <citation type="submission" date="2017-09" db="EMBL/GenBank/DDBJ databases">
        <title>Metaegenomics of thermophilic ammonia-oxidizing enrichment culture.</title>
        <authorList>
            <person name="Kato S."/>
            <person name="Suzuki K."/>
        </authorList>
    </citation>
    <scope>NUCLEOTIDE SEQUENCE [LARGE SCALE GENOMIC DNA]</scope>
</reference>
<dbReference type="InterPro" id="IPR051158">
    <property type="entry name" value="Metallophosphoesterase_sf"/>
</dbReference>
<dbReference type="GO" id="GO:0004115">
    <property type="term" value="F:3',5'-cyclic-AMP phosphodiesterase activity"/>
    <property type="evidence" value="ECO:0007669"/>
    <property type="project" value="UniProtKB-EC"/>
</dbReference>
<dbReference type="InterPro" id="IPR029052">
    <property type="entry name" value="Metallo-depent_PP-like"/>
</dbReference>
<evidence type="ECO:0000313" key="5">
    <source>
        <dbReference type="Proteomes" id="UP000236173"/>
    </source>
</evidence>
<organism evidence="4 5">
    <name type="scientific">Candidatus Fervidibacter japonicus</name>
    <dbReference type="NCBI Taxonomy" id="2035412"/>
    <lineage>
        <taxon>Bacteria</taxon>
        <taxon>Candidatus Fervidibacterota</taxon>
        <taxon>Candidatus Fervidibacter</taxon>
    </lineage>
</organism>
<gene>
    <name evidence="4" type="primary">cpdA_1</name>
    <name evidence="4" type="ORF">HRbin17_00785</name>
</gene>
<dbReference type="GO" id="GO:0009245">
    <property type="term" value="P:lipid A biosynthetic process"/>
    <property type="evidence" value="ECO:0007669"/>
    <property type="project" value="TreeGrafter"/>
</dbReference>
<dbReference type="GO" id="GO:0046872">
    <property type="term" value="F:metal ion binding"/>
    <property type="evidence" value="ECO:0007669"/>
    <property type="project" value="UniProtKB-KW"/>
</dbReference>
<dbReference type="EC" id="3.1.4.53" evidence="4"/>
<proteinExistence type="predicted"/>
<dbReference type="CDD" id="cd07385">
    <property type="entry name" value="MPP_YkuE_C"/>
    <property type="match status" value="1"/>
</dbReference>
<dbReference type="GO" id="GO:0016020">
    <property type="term" value="C:membrane"/>
    <property type="evidence" value="ECO:0007669"/>
    <property type="project" value="GOC"/>
</dbReference>
<sequence>MRMEGSLLAFGAVITALVGYGVWRSVFVEPYRLAVERRLVALASLPPALDGLTIALLTDLHLMPNGRGVELAERAVVLANAADPDVVLLGGDLVHWCGAVPHLIPVLRRLRSRYGVFAVLGNHDHHCPWRWRTPEPWGGRPLSPDEWRQVLAQAKVHLLVNEAVPLHINGATVWLAGVDDAYTGRADLLAALASVPDDAFVILLSHSPDIVDDPLIRRVAVVLSGHTHGGQVVLPLLGPLFAPCRDKWRRAQGVVRVGDTWLIVSRGIAAGVPVRFRCPPEVTLLTLRQSRPR</sequence>
<comment type="caution">
    <text evidence="4">The sequence shown here is derived from an EMBL/GenBank/DDBJ whole genome shotgun (WGS) entry which is preliminary data.</text>
</comment>
<accession>A0A2H5XAS0</accession>
<dbReference type="PANTHER" id="PTHR31302">
    <property type="entry name" value="TRANSMEMBRANE PROTEIN WITH METALLOPHOSPHOESTERASE DOMAIN-RELATED"/>
    <property type="match status" value="1"/>
</dbReference>